<reference evidence="12 13" key="1">
    <citation type="journal article" date="2011" name="J. Biotechnol.">
        <title>High-quality genome sequence of Pichia pastoris CBS7435.</title>
        <authorList>
            <person name="Kuberl A."/>
            <person name="Schneider J."/>
            <person name="Thallinger G.G."/>
            <person name="Anderl I."/>
            <person name="Wibberg D."/>
            <person name="Hajek T."/>
            <person name="Jaenicke S."/>
            <person name="Brinkrolf K."/>
            <person name="Goesmann A."/>
            <person name="Szczepanowski R."/>
            <person name="Puhler A."/>
            <person name="Schwab H."/>
            <person name="Glieder A."/>
            <person name="Pichler H."/>
        </authorList>
    </citation>
    <scope>NUCLEOTIDE SEQUENCE [LARGE SCALE GENOMIC DNA]</scope>
    <source>
        <strain evidence="13">ATCC 76273 / CBS 7435 / CECT 11047 / NRRL Y-11430 / Wegner 21-1</strain>
    </source>
</reference>
<keyword evidence="7" id="KW-0653">Protein transport</keyword>
<keyword evidence="5 11" id="KW-0853">WD repeat</keyword>
<evidence type="ECO:0000256" key="2">
    <source>
        <dbReference type="ARBA" id="ARBA00004514"/>
    </source>
</evidence>
<evidence type="ECO:0000256" key="5">
    <source>
        <dbReference type="ARBA" id="ARBA00022574"/>
    </source>
</evidence>
<keyword evidence="13" id="KW-1185">Reference proteome</keyword>
<evidence type="ECO:0000256" key="1">
    <source>
        <dbReference type="ARBA" id="ARBA00004253"/>
    </source>
</evidence>
<feature type="repeat" description="WD" evidence="11">
    <location>
        <begin position="277"/>
        <end position="310"/>
    </location>
</feature>
<dbReference type="Gene3D" id="2.130.10.10">
    <property type="entry name" value="YVTN repeat-like/Quinoprotein amine dehydrogenase"/>
    <property type="match status" value="1"/>
</dbReference>
<evidence type="ECO:0000256" key="8">
    <source>
        <dbReference type="ARBA" id="ARBA00023140"/>
    </source>
</evidence>
<dbReference type="InterPro" id="IPR044536">
    <property type="entry name" value="PEX7"/>
</dbReference>
<dbReference type="SMART" id="SM00320">
    <property type="entry name" value="WD40"/>
    <property type="match status" value="6"/>
</dbReference>
<organism evidence="12 13">
    <name type="scientific">Komagataella phaffii (strain ATCC 76273 / CBS 7435 / CECT 11047 / NRRL Y-11430 / Wegner 21-1)</name>
    <name type="common">Yeast</name>
    <name type="synonym">Pichia pastoris</name>
    <dbReference type="NCBI Taxonomy" id="981350"/>
    <lineage>
        <taxon>Eukaryota</taxon>
        <taxon>Fungi</taxon>
        <taxon>Dikarya</taxon>
        <taxon>Ascomycota</taxon>
        <taxon>Saccharomycotina</taxon>
        <taxon>Pichiomycetes</taxon>
        <taxon>Pichiales</taxon>
        <taxon>Pichiaceae</taxon>
        <taxon>Komagataella</taxon>
    </lineage>
</organism>
<evidence type="ECO:0000256" key="6">
    <source>
        <dbReference type="ARBA" id="ARBA00022737"/>
    </source>
</evidence>
<dbReference type="HOGENOM" id="CLU_046581_1_0_1"/>
<evidence type="ECO:0000256" key="3">
    <source>
        <dbReference type="ARBA" id="ARBA00022448"/>
    </source>
</evidence>
<dbReference type="GO" id="GO:0005782">
    <property type="term" value="C:peroxisomal matrix"/>
    <property type="evidence" value="ECO:0007669"/>
    <property type="project" value="UniProtKB-SubCell"/>
</dbReference>
<evidence type="ECO:0000256" key="7">
    <source>
        <dbReference type="ARBA" id="ARBA00022927"/>
    </source>
</evidence>
<sequence>MFKFQTNGFSGYAVRYSPFYDNKIAVATSANYGLVGNGRLYVLSIMDDGNIITDISYDTQDGLFGVAWSETNENHVLTSSGDGCVSLFDTTLKDYPVMKFTEHQREVFSVDWSNIDKNLFCSASWDGSVKVWSPGSNRNTSLLTLRSLASREEKTGRIEKPIPVVQPSQVPMSKTRPNIRNDNNDCVYDAKFSFHDPNIIMSCNSDSHLQLWDTRLPNPLFMDFVAHNGLEALSCDFNRYRPFVVASAGVDKLAKVWDTRMIQPNVHSRPPRALNKFMGHEFAIRKLAWSPHGPTQLLTCSYDMTVRVWNDSPSPTSRVGLLDGASQPHAPPCSKIFSAHTEFVMGCDWSLWGEPGWVVTTGWDEMVYVWNTQRLQ</sequence>
<keyword evidence="3" id="KW-0813">Transport</keyword>
<keyword evidence="6" id="KW-0677">Repeat</keyword>
<accession>F2QPM4</accession>
<keyword evidence="12" id="KW-0675">Receptor</keyword>
<dbReference type="GO" id="GO:0005829">
    <property type="term" value="C:cytosol"/>
    <property type="evidence" value="ECO:0007669"/>
    <property type="project" value="UniProtKB-SubCell"/>
</dbReference>
<dbReference type="Proteomes" id="UP000006853">
    <property type="component" value="Chromosome 1"/>
</dbReference>
<name>F2QPM4_KOMPC</name>
<dbReference type="PROSITE" id="PS50294">
    <property type="entry name" value="WD_REPEATS_REGION"/>
    <property type="match status" value="2"/>
</dbReference>
<keyword evidence="8" id="KW-0576">Peroxisome</keyword>
<evidence type="ECO:0000256" key="10">
    <source>
        <dbReference type="ARBA" id="ARBA00032565"/>
    </source>
</evidence>
<feature type="repeat" description="WD" evidence="11">
    <location>
        <begin position="100"/>
        <end position="142"/>
    </location>
</feature>
<protein>
    <recommendedName>
        <fullName evidence="10">Peroxin-7</fullName>
    </recommendedName>
</protein>
<reference evidence="12 13" key="3">
    <citation type="journal article" date="2016" name="FEMS Yeast Res.">
        <title>Curation of the genome annotation of Pichia pastoris (Komagataella phaffii) CBS7435 from gene level to protein function.</title>
        <authorList>
            <person name="Valli M."/>
            <person name="Tatto N.E."/>
            <person name="Peymann A."/>
            <person name="Gruber C."/>
            <person name="Landes N."/>
            <person name="Ekker H."/>
            <person name="Thallinger G.G."/>
            <person name="Mattanovich D."/>
            <person name="Gasser B."/>
            <person name="Graf A.B."/>
        </authorList>
    </citation>
    <scope>GENOME REANNOTATION</scope>
    <source>
        <strain evidence="12 13">ATCC 76273 / CBS 7435 / CECT 11047 / NRRL Y-11430 / Wegner 21-1</strain>
    </source>
</reference>
<dbReference type="InterPro" id="IPR015943">
    <property type="entry name" value="WD40/YVTN_repeat-like_dom_sf"/>
</dbReference>
<dbReference type="Pfam" id="PF00400">
    <property type="entry name" value="WD40"/>
    <property type="match status" value="4"/>
</dbReference>
<dbReference type="InterPro" id="IPR036322">
    <property type="entry name" value="WD40_repeat_dom_sf"/>
</dbReference>
<dbReference type="EMBL" id="FR839628">
    <property type="protein sequence ID" value="CCA37352.1"/>
    <property type="molecule type" value="Genomic_DNA"/>
</dbReference>
<evidence type="ECO:0000256" key="11">
    <source>
        <dbReference type="PROSITE-ProRule" id="PRU00221"/>
    </source>
</evidence>
<dbReference type="GO" id="GO:0016558">
    <property type="term" value="P:protein import into peroxisome matrix"/>
    <property type="evidence" value="ECO:0007669"/>
    <property type="project" value="InterPro"/>
</dbReference>
<comment type="subcellular location">
    <subcellularLocation>
        <location evidence="2">Cytoplasm</location>
        <location evidence="2">Cytosol</location>
    </subcellularLocation>
    <subcellularLocation>
        <location evidence="1">Peroxisome matrix</location>
    </subcellularLocation>
</comment>
<comment type="similarity">
    <text evidence="9">Belongs to the WD repeat peroxin-7 family.</text>
</comment>
<dbReference type="InterPro" id="IPR019775">
    <property type="entry name" value="WD40_repeat_CS"/>
</dbReference>
<dbReference type="PANTHER" id="PTHR46027:SF1">
    <property type="entry name" value="PEROXISOMAL TARGETING SIGNAL 2 RECEPTOR"/>
    <property type="match status" value="1"/>
</dbReference>
<dbReference type="SUPFAM" id="SSF50978">
    <property type="entry name" value="WD40 repeat-like"/>
    <property type="match status" value="1"/>
</dbReference>
<dbReference type="AlphaFoldDB" id="F2QPM4"/>
<gene>
    <name evidence="12" type="primary">PEX7</name>
    <name evidence="12" type="ordered locus">PP7435_Chr1-1228</name>
</gene>
<proteinExistence type="inferred from homology"/>
<evidence type="ECO:0000256" key="4">
    <source>
        <dbReference type="ARBA" id="ARBA00022490"/>
    </source>
</evidence>
<dbReference type="SMR" id="F2QPM4"/>
<dbReference type="PROSITE" id="PS00678">
    <property type="entry name" value="WD_REPEATS_1"/>
    <property type="match status" value="1"/>
</dbReference>
<evidence type="ECO:0000256" key="9">
    <source>
        <dbReference type="ARBA" id="ARBA00024017"/>
    </source>
</evidence>
<reference key="2">
    <citation type="submission" date="2011-04" db="EMBL/GenBank/DDBJ databases">
        <title>High-quality genome sequence of Pichia pastoris CBS 7435.</title>
        <authorList>
            <person name="Kueberl A."/>
            <person name="Schneider J."/>
            <person name="Thallinger G.G."/>
            <person name="Anderl I."/>
            <person name="Wibberg D."/>
            <person name="Hajek T."/>
            <person name="Jaenicke S."/>
            <person name="Brinkrolf K."/>
            <person name="Goesmann A."/>
            <person name="Szczepanowski R."/>
            <person name="Puehler A."/>
            <person name="Schwab H."/>
            <person name="Glieder A."/>
            <person name="Pichler H."/>
        </authorList>
    </citation>
    <scope>NUCLEOTIDE SEQUENCE</scope>
    <source>
        <strain>CBS 7435</strain>
    </source>
</reference>
<dbReference type="InterPro" id="IPR001680">
    <property type="entry name" value="WD40_rpt"/>
</dbReference>
<dbReference type="PROSITE" id="PS50082">
    <property type="entry name" value="WD_REPEATS_2"/>
    <property type="match status" value="2"/>
</dbReference>
<evidence type="ECO:0000313" key="13">
    <source>
        <dbReference type="Proteomes" id="UP000006853"/>
    </source>
</evidence>
<dbReference type="PANTHER" id="PTHR46027">
    <property type="entry name" value="PEROXISOMAL TARGETING SIGNAL 2 RECEPTOR"/>
    <property type="match status" value="1"/>
</dbReference>
<keyword evidence="4" id="KW-0963">Cytoplasm</keyword>
<dbReference type="GO" id="GO:0005053">
    <property type="term" value="F:peroxisome matrix targeting signal-2 binding"/>
    <property type="evidence" value="ECO:0007669"/>
    <property type="project" value="InterPro"/>
</dbReference>
<evidence type="ECO:0000313" key="12">
    <source>
        <dbReference type="EMBL" id="CCA37352.1"/>
    </source>
</evidence>